<evidence type="ECO:0000313" key="2">
    <source>
        <dbReference type="EMBL" id="SFN65268.1"/>
    </source>
</evidence>
<accession>A0A1I5AS50</accession>
<dbReference type="Proteomes" id="UP000198575">
    <property type="component" value="Unassembled WGS sequence"/>
</dbReference>
<dbReference type="RefSeq" id="WP_092410686.1">
    <property type="nucleotide sequence ID" value="NZ_FOVF01000042.1"/>
</dbReference>
<dbReference type="Pfam" id="PF03476">
    <property type="entry name" value="MOSC_N"/>
    <property type="match status" value="1"/>
</dbReference>
<dbReference type="GO" id="GO:0030151">
    <property type="term" value="F:molybdenum ion binding"/>
    <property type="evidence" value="ECO:0007669"/>
    <property type="project" value="InterPro"/>
</dbReference>
<dbReference type="Pfam" id="PF03473">
    <property type="entry name" value="MOSC"/>
    <property type="match status" value="1"/>
</dbReference>
<dbReference type="OrthoDB" id="581532at2"/>
<dbReference type="InterPro" id="IPR005303">
    <property type="entry name" value="MOCOS_middle"/>
</dbReference>
<protein>
    <recommendedName>
        <fullName evidence="1">MOSC domain-containing protein</fullName>
    </recommendedName>
</protein>
<dbReference type="InterPro" id="IPR005302">
    <property type="entry name" value="MoCF_Sase_C"/>
</dbReference>
<evidence type="ECO:0000259" key="1">
    <source>
        <dbReference type="PROSITE" id="PS51340"/>
    </source>
</evidence>
<dbReference type="GO" id="GO:0003824">
    <property type="term" value="F:catalytic activity"/>
    <property type="evidence" value="ECO:0007669"/>
    <property type="project" value="InterPro"/>
</dbReference>
<sequence>MNRSECGRHVGRVVGLWRYPVKSMAGEALSVADVSWHGLAGDRRWAFVRNNVVQSGFPWLTIRERNDMHRYSPSFVDADRPDKSRVNVRTPSGYDFDVADPALAAELSPDGVRAIKQDRGVFDTFPLSLISTQTIAQLGRSVGQTLDVRRFRPNLLIETLDDAAFAEDAWVGRTLRIGSMRMRVDKRDGRCAIITIDPETAQRDTHILRTVARDRQGCLGVYGTTMEPGRLAMDDDVWVE</sequence>
<keyword evidence="3" id="KW-1185">Reference proteome</keyword>
<dbReference type="InterPro" id="IPR011037">
    <property type="entry name" value="Pyrv_Knase-like_insert_dom_sf"/>
</dbReference>
<dbReference type="SUPFAM" id="SSF50800">
    <property type="entry name" value="PK beta-barrel domain-like"/>
    <property type="match status" value="1"/>
</dbReference>
<dbReference type="AlphaFoldDB" id="A0A1I5AS50"/>
<dbReference type="EMBL" id="FOVF01000042">
    <property type="protein sequence ID" value="SFN65268.1"/>
    <property type="molecule type" value="Genomic_DNA"/>
</dbReference>
<feature type="domain" description="MOSC" evidence="1">
    <location>
        <begin position="97"/>
        <end position="240"/>
    </location>
</feature>
<gene>
    <name evidence="2" type="ORF">SAMN05216289_1426</name>
</gene>
<proteinExistence type="predicted"/>
<organism evidence="2 3">
    <name type="scientific">Dokdonella immobilis</name>
    <dbReference type="NCBI Taxonomy" id="578942"/>
    <lineage>
        <taxon>Bacteria</taxon>
        <taxon>Pseudomonadati</taxon>
        <taxon>Pseudomonadota</taxon>
        <taxon>Gammaproteobacteria</taxon>
        <taxon>Lysobacterales</taxon>
        <taxon>Rhodanobacteraceae</taxon>
        <taxon>Dokdonella</taxon>
    </lineage>
</organism>
<name>A0A1I5AS50_9GAMM</name>
<dbReference type="GO" id="GO:0030170">
    <property type="term" value="F:pyridoxal phosphate binding"/>
    <property type="evidence" value="ECO:0007669"/>
    <property type="project" value="InterPro"/>
</dbReference>
<dbReference type="PROSITE" id="PS51340">
    <property type="entry name" value="MOSC"/>
    <property type="match status" value="1"/>
</dbReference>
<evidence type="ECO:0000313" key="3">
    <source>
        <dbReference type="Proteomes" id="UP000198575"/>
    </source>
</evidence>
<reference evidence="2 3" key="1">
    <citation type="submission" date="2016-10" db="EMBL/GenBank/DDBJ databases">
        <authorList>
            <person name="de Groot N.N."/>
        </authorList>
    </citation>
    <scope>NUCLEOTIDE SEQUENCE [LARGE SCALE GENOMIC DNA]</scope>
    <source>
        <strain evidence="2 3">CGMCC 1.7659</strain>
    </source>
</reference>